<dbReference type="AlphaFoldDB" id="A0A810Q973"/>
<dbReference type="RefSeq" id="WP_213543281.1">
    <property type="nucleotide sequence ID" value="NZ_AP023420.1"/>
</dbReference>
<dbReference type="Proteomes" id="UP000679848">
    <property type="component" value="Chromosome"/>
</dbReference>
<accession>A0A810Q973</accession>
<keyword evidence="2" id="KW-1185">Reference proteome</keyword>
<organism evidence="1 2">
    <name type="scientific">Pusillibacter faecalis</name>
    <dbReference type="NCBI Taxonomy" id="2714358"/>
    <lineage>
        <taxon>Bacteria</taxon>
        <taxon>Bacillati</taxon>
        <taxon>Bacillota</taxon>
        <taxon>Clostridia</taxon>
        <taxon>Eubacteriales</taxon>
        <taxon>Oscillospiraceae</taxon>
        <taxon>Pusillibacter</taxon>
    </lineage>
</organism>
<evidence type="ECO:0000313" key="2">
    <source>
        <dbReference type="Proteomes" id="UP000679848"/>
    </source>
</evidence>
<gene>
    <name evidence="1" type="ORF">MM59RIKEN_20690</name>
</gene>
<dbReference type="KEGG" id="pfaa:MM59RIKEN_20690"/>
<evidence type="ECO:0000313" key="1">
    <source>
        <dbReference type="EMBL" id="BCK84750.1"/>
    </source>
</evidence>
<reference evidence="1" key="1">
    <citation type="submission" date="2020-09" db="EMBL/GenBank/DDBJ databases">
        <title>New species isolated from human feces.</title>
        <authorList>
            <person name="Kitahara M."/>
            <person name="Shigeno Y."/>
            <person name="Shime M."/>
            <person name="Matsumoto Y."/>
            <person name="Nakamura S."/>
            <person name="Motooka D."/>
            <person name="Fukuoka S."/>
            <person name="Nishikawa H."/>
            <person name="Benno Y."/>
        </authorList>
    </citation>
    <scope>NUCLEOTIDE SEQUENCE</scope>
    <source>
        <strain evidence="1">MM59</strain>
    </source>
</reference>
<proteinExistence type="predicted"/>
<protein>
    <submittedName>
        <fullName evidence="1">Uncharacterized protein</fullName>
    </submittedName>
</protein>
<sequence length="279" mass="29232">MKRKKAILAAVGIVAAAGAAVFWMRRDGAADGEQSIDPPEEYRIGGVDVIALPVMSDGVSVYQEEVLAAAGTDADTDTTNGTDDGTAPEMETTADAVGYRYEGLSDAGTLVSAYTALLTSPDLGFDIVDGALVRADAPDFSAVSGDVNLAHRAAEADKVMLLRLTWAAGSCTVVTDTPEGEITDPPAPEGMTMEEALDYVRGLPPSLLGLEGSSMEDYRIYALDGMALINGIPCIPVSVYRTAEDTDTNVVEGSFFLSSDQSRIYRLDTATGTVEEVVG</sequence>
<dbReference type="EMBL" id="AP023420">
    <property type="protein sequence ID" value="BCK84750.1"/>
    <property type="molecule type" value="Genomic_DNA"/>
</dbReference>
<name>A0A810Q973_9FIRM</name>